<reference evidence="2 3" key="1">
    <citation type="submission" date="2016-03" db="EMBL/GenBank/DDBJ databases">
        <title>Comparative genomics of human isolates of Fusobacterium necrophorum.</title>
        <authorList>
            <person name="Jensen A."/>
            <person name="Bank S."/>
            <person name="Andersen P.S."/>
            <person name="Kristensen L.H."/>
            <person name="Prag J."/>
        </authorList>
    </citation>
    <scope>NUCLEOTIDE SEQUENCE [LARGE SCALE GENOMIC DNA]</scope>
    <source>
        <strain evidence="2 3">LS_1264</strain>
    </source>
</reference>
<organism evidence="2 3">
    <name type="scientific">Fusobacterium necrophorum subsp. funduliforme</name>
    <dbReference type="NCBI Taxonomy" id="143387"/>
    <lineage>
        <taxon>Bacteria</taxon>
        <taxon>Fusobacteriati</taxon>
        <taxon>Fusobacteriota</taxon>
        <taxon>Fusobacteriia</taxon>
        <taxon>Fusobacteriales</taxon>
        <taxon>Fusobacteriaceae</taxon>
        <taxon>Fusobacterium</taxon>
    </lineage>
</organism>
<keyword evidence="1" id="KW-0175">Coiled coil</keyword>
<dbReference type="RefSeq" id="WP_062680874.1">
    <property type="nucleotide sequence ID" value="NZ_LVEA01000001.1"/>
</dbReference>
<accession>A0A162J884</accession>
<dbReference type="Proteomes" id="UP000075816">
    <property type="component" value="Unassembled WGS sequence"/>
</dbReference>
<sequence>MTYEQQQDILERNRYQGEHAIYGNMVNAGFLMPMIDNFTASGLSKTYSFNAQLSVLSEGLAQGYGNRHAFGSQFFGNPLTKLFHRGGLEHSKTGPLSYITPNSKLNPMYKDLQELVERTDNLVQKTYGFNVSNDMMNTGWGIALSKESSSIQAIRALAGQSNSQGTENELLYNFFNKSSSINLTAGDEEMKLAKETRSKYHEMSKKARKLQDLEQDIFSDSKEAAKLTKQAKDEANALKAKSEELFKKAEKLRNESINDKAFNRENLFSDSIDFIKKNFKENEAITIQRMDDFYTAVGIQNKSTADKFIKNLADAIDKDIGSHTSIEAVERVSEPNIIKEIKRVINSSIDSEIAAKTKVLEGLEEGSQKFNEIKYVIDSLKAKKETVSKITGINKKIFTEGVESVEKEFSEQLATNLTNKSLGEKIFSNKVMRILTGTAGGTVGTVLNIAGAVVGTVASIRQENAIRNYVETALSRETTELPALYNNDSSQHSLEKHFLHSQSNLEQLSKIYQNKNTANELRDEISPYYDSILNNYEFGGIQDFETS</sequence>
<name>A0A162J884_9FUSO</name>
<evidence type="ECO:0000256" key="1">
    <source>
        <dbReference type="SAM" id="Coils"/>
    </source>
</evidence>
<evidence type="ECO:0000313" key="2">
    <source>
        <dbReference type="EMBL" id="KYL05319.1"/>
    </source>
</evidence>
<feature type="coiled-coil region" evidence="1">
    <location>
        <begin position="193"/>
        <end position="255"/>
    </location>
</feature>
<comment type="caution">
    <text evidence="2">The sequence shown here is derived from an EMBL/GenBank/DDBJ whole genome shotgun (WGS) entry which is preliminary data.</text>
</comment>
<proteinExistence type="predicted"/>
<dbReference type="AlphaFoldDB" id="A0A162J884"/>
<dbReference type="EMBL" id="LVEA01000001">
    <property type="protein sequence ID" value="KYL05319.1"/>
    <property type="molecule type" value="Genomic_DNA"/>
</dbReference>
<evidence type="ECO:0000313" key="3">
    <source>
        <dbReference type="Proteomes" id="UP000075816"/>
    </source>
</evidence>
<gene>
    <name evidence="2" type="ORF">A2J07_00860</name>
</gene>
<protein>
    <submittedName>
        <fullName evidence="2">Uncharacterized protein</fullName>
    </submittedName>
</protein>